<evidence type="ECO:0000313" key="3">
    <source>
        <dbReference type="Proteomes" id="UP000247832"/>
    </source>
</evidence>
<accession>A0A2V5LUV0</accession>
<feature type="transmembrane region" description="Helical" evidence="1">
    <location>
        <begin position="63"/>
        <end position="83"/>
    </location>
</feature>
<keyword evidence="1" id="KW-1133">Transmembrane helix</keyword>
<evidence type="ECO:0000313" key="2">
    <source>
        <dbReference type="EMBL" id="PYI67187.1"/>
    </source>
</evidence>
<keyword evidence="1" id="KW-0812">Transmembrane</keyword>
<dbReference type="OrthoDB" id="4883227at2"/>
<feature type="transmembrane region" description="Helical" evidence="1">
    <location>
        <begin position="36"/>
        <end position="57"/>
    </location>
</feature>
<reference evidence="2 3" key="1">
    <citation type="submission" date="2018-05" db="EMBL/GenBank/DDBJ databases">
        <title>Genetic diversity of glacier-inhabiting Cryobacterium bacteria in China and description of Cryobacterium mengkeensis sp. nov. and Arthrobacter glacialis sp. nov.</title>
        <authorList>
            <person name="Liu Q."/>
            <person name="Xin Y.-H."/>
        </authorList>
    </citation>
    <scope>NUCLEOTIDE SEQUENCE [LARGE SCALE GENOMIC DNA]</scope>
    <source>
        <strain evidence="2 3">LI2</strain>
    </source>
</reference>
<comment type="caution">
    <text evidence="2">The sequence shown here is derived from an EMBL/GenBank/DDBJ whole genome shotgun (WGS) entry which is preliminary data.</text>
</comment>
<gene>
    <name evidence="2" type="ORF">CVV68_10585</name>
</gene>
<proteinExistence type="predicted"/>
<protein>
    <submittedName>
        <fullName evidence="2">Uncharacterized protein</fullName>
    </submittedName>
</protein>
<keyword evidence="1" id="KW-0472">Membrane</keyword>
<dbReference type="RefSeq" id="WP_110500985.1">
    <property type="nucleotide sequence ID" value="NZ_QJVD01000010.1"/>
</dbReference>
<dbReference type="Proteomes" id="UP000247832">
    <property type="component" value="Unassembled WGS sequence"/>
</dbReference>
<sequence length="275" mass="27815">MERIISDAHAHVEPEPSSVAPVAGPAPLNIRWRRTAMAAVGLLALLTAGISGALNVFNIGSASLSVAGLVIFLAVLAGLRALAIRDQNARRSAAHAAAERSTADAASAAWSGPAVEQRETVLFDGAEGAEPGPVQKPLTADELRNAALRVAAKGTEDAKLAHTQTLAEGELDAETWEPVEVPKPGYVTAARAAAAQVAPLAVPEVPKSTGTSIKADQAGIGVPATGDSAPVPVIVEGKSAEEAPAAAPAPSAAVKPADAAHGLNNLDVVLQRRRA</sequence>
<name>A0A2V5LUV0_9MICC</name>
<organism evidence="2 3">
    <name type="scientific">Arthrobacter livingstonensis</name>
    <dbReference type="NCBI Taxonomy" id="670078"/>
    <lineage>
        <taxon>Bacteria</taxon>
        <taxon>Bacillati</taxon>
        <taxon>Actinomycetota</taxon>
        <taxon>Actinomycetes</taxon>
        <taxon>Micrococcales</taxon>
        <taxon>Micrococcaceae</taxon>
        <taxon>Arthrobacter</taxon>
    </lineage>
</organism>
<evidence type="ECO:0000256" key="1">
    <source>
        <dbReference type="SAM" id="Phobius"/>
    </source>
</evidence>
<dbReference type="EMBL" id="QJVD01000010">
    <property type="protein sequence ID" value="PYI67187.1"/>
    <property type="molecule type" value="Genomic_DNA"/>
</dbReference>
<keyword evidence="3" id="KW-1185">Reference proteome</keyword>
<dbReference type="AlphaFoldDB" id="A0A2V5LUV0"/>